<dbReference type="EMBL" id="GBXM01023065">
    <property type="protein sequence ID" value="JAH85512.1"/>
    <property type="molecule type" value="Transcribed_RNA"/>
</dbReference>
<protein>
    <submittedName>
        <fullName evidence="1">Uncharacterized protein</fullName>
    </submittedName>
</protein>
<reference evidence="1" key="2">
    <citation type="journal article" date="2015" name="Fish Shellfish Immunol.">
        <title>Early steps in the European eel (Anguilla anguilla)-Vibrio vulnificus interaction in the gills: Role of the RtxA13 toxin.</title>
        <authorList>
            <person name="Callol A."/>
            <person name="Pajuelo D."/>
            <person name="Ebbesson L."/>
            <person name="Teles M."/>
            <person name="MacKenzie S."/>
            <person name="Amaro C."/>
        </authorList>
    </citation>
    <scope>NUCLEOTIDE SEQUENCE</scope>
</reference>
<reference evidence="1" key="1">
    <citation type="submission" date="2014-11" db="EMBL/GenBank/DDBJ databases">
        <authorList>
            <person name="Amaro Gonzalez C."/>
        </authorList>
    </citation>
    <scope>NUCLEOTIDE SEQUENCE</scope>
</reference>
<name>A0A0E9W576_ANGAN</name>
<accession>A0A0E9W576</accession>
<sequence>MAIEESHHTRNGPFQISWRATSLQFLWVIDSNVMVKDHQQEERNAEHIGENRQLYVRHHYYW</sequence>
<proteinExistence type="predicted"/>
<evidence type="ECO:0000313" key="1">
    <source>
        <dbReference type="EMBL" id="JAH85512.1"/>
    </source>
</evidence>
<organism evidence="1">
    <name type="scientific">Anguilla anguilla</name>
    <name type="common">European freshwater eel</name>
    <name type="synonym">Muraena anguilla</name>
    <dbReference type="NCBI Taxonomy" id="7936"/>
    <lineage>
        <taxon>Eukaryota</taxon>
        <taxon>Metazoa</taxon>
        <taxon>Chordata</taxon>
        <taxon>Craniata</taxon>
        <taxon>Vertebrata</taxon>
        <taxon>Euteleostomi</taxon>
        <taxon>Actinopterygii</taxon>
        <taxon>Neopterygii</taxon>
        <taxon>Teleostei</taxon>
        <taxon>Anguilliformes</taxon>
        <taxon>Anguillidae</taxon>
        <taxon>Anguilla</taxon>
    </lineage>
</organism>
<dbReference type="AlphaFoldDB" id="A0A0E9W576"/>